<dbReference type="InterPro" id="IPR037523">
    <property type="entry name" value="VOC_core"/>
</dbReference>
<dbReference type="Proteomes" id="UP000276254">
    <property type="component" value="Chromosome"/>
</dbReference>
<name>A0A494TLK1_SPHPE</name>
<evidence type="ECO:0000259" key="1">
    <source>
        <dbReference type="PROSITE" id="PS51819"/>
    </source>
</evidence>
<gene>
    <name evidence="2" type="ORF">D3Y57_10400</name>
</gene>
<dbReference type="InterPro" id="IPR004360">
    <property type="entry name" value="Glyas_Fos-R_dOase_dom"/>
</dbReference>
<dbReference type="SUPFAM" id="SSF54593">
    <property type="entry name" value="Glyoxalase/Bleomycin resistance protein/Dihydroxybiphenyl dioxygenase"/>
    <property type="match status" value="1"/>
</dbReference>
<evidence type="ECO:0000313" key="2">
    <source>
        <dbReference type="EMBL" id="AYJ86298.1"/>
    </source>
</evidence>
<evidence type="ECO:0000313" key="3">
    <source>
        <dbReference type="Proteomes" id="UP000276254"/>
    </source>
</evidence>
<dbReference type="PROSITE" id="PS51819">
    <property type="entry name" value="VOC"/>
    <property type="match status" value="1"/>
</dbReference>
<sequence length="117" mass="13015">MTVLRIVPNFQADDPQQQARFYADLFGVDVVMDQGFIVNLASEESMRPQLSLMTHGGAGTEVPVISIEVDDVEDAHARAMSAGHDIVYPLTSEPWGVRRFYVRDPGGRTVNVLMHEK</sequence>
<dbReference type="InterPro" id="IPR029068">
    <property type="entry name" value="Glyas_Bleomycin-R_OHBP_Dase"/>
</dbReference>
<dbReference type="EMBL" id="CP032829">
    <property type="protein sequence ID" value="AYJ86298.1"/>
    <property type="molecule type" value="Genomic_DNA"/>
</dbReference>
<dbReference type="KEGG" id="spha:D3Y57_10400"/>
<protein>
    <submittedName>
        <fullName evidence="2">Glyoxalase</fullName>
    </submittedName>
</protein>
<proteinExistence type="predicted"/>
<feature type="domain" description="VOC" evidence="1">
    <location>
        <begin position="2"/>
        <end position="115"/>
    </location>
</feature>
<dbReference type="OrthoDB" id="9803104at2"/>
<accession>A0A494TLK1</accession>
<dbReference type="RefSeq" id="WP_121152922.1">
    <property type="nucleotide sequence ID" value="NZ_CP032829.1"/>
</dbReference>
<dbReference type="AlphaFoldDB" id="A0A494TLK1"/>
<reference evidence="2 3" key="1">
    <citation type="submission" date="2018-09" db="EMBL/GenBank/DDBJ databases">
        <title>Sphingomonas peninsula sp. nov., isolated from fildes peninsula, Antarctic soil.</title>
        <authorList>
            <person name="Yingchao G."/>
        </authorList>
    </citation>
    <scope>NUCLEOTIDE SEQUENCE [LARGE SCALE GENOMIC DNA]</scope>
    <source>
        <strain evidence="2 3">YZ-8</strain>
    </source>
</reference>
<dbReference type="Pfam" id="PF00903">
    <property type="entry name" value="Glyoxalase"/>
    <property type="match status" value="1"/>
</dbReference>
<keyword evidence="3" id="KW-1185">Reference proteome</keyword>
<organism evidence="2 3">
    <name type="scientific">Sphingomonas paeninsulae</name>
    <dbReference type="NCBI Taxonomy" id="2319844"/>
    <lineage>
        <taxon>Bacteria</taxon>
        <taxon>Pseudomonadati</taxon>
        <taxon>Pseudomonadota</taxon>
        <taxon>Alphaproteobacteria</taxon>
        <taxon>Sphingomonadales</taxon>
        <taxon>Sphingomonadaceae</taxon>
        <taxon>Sphingomonas</taxon>
    </lineage>
</organism>
<dbReference type="Gene3D" id="3.10.180.10">
    <property type="entry name" value="2,3-Dihydroxybiphenyl 1,2-Dioxygenase, domain 1"/>
    <property type="match status" value="1"/>
</dbReference>